<dbReference type="STRING" id="1179773.BN6_31750"/>
<organism evidence="2 3">
    <name type="scientific">Saccharothrix espanaensis (strain ATCC 51144 / DSM 44229 / JCM 9112 / NBRC 15066 / NRRL 15764)</name>
    <dbReference type="NCBI Taxonomy" id="1179773"/>
    <lineage>
        <taxon>Bacteria</taxon>
        <taxon>Bacillati</taxon>
        <taxon>Actinomycetota</taxon>
        <taxon>Actinomycetes</taxon>
        <taxon>Pseudonocardiales</taxon>
        <taxon>Pseudonocardiaceae</taxon>
        <taxon>Saccharothrix</taxon>
    </lineage>
</organism>
<evidence type="ECO:0000313" key="2">
    <source>
        <dbReference type="EMBL" id="CCH30480.1"/>
    </source>
</evidence>
<dbReference type="Pfam" id="PF12730">
    <property type="entry name" value="ABC2_membrane_4"/>
    <property type="match status" value="1"/>
</dbReference>
<dbReference type="HOGENOM" id="CLU_051674_1_1_11"/>
<keyword evidence="3" id="KW-1185">Reference proteome</keyword>
<dbReference type="EMBL" id="HE804045">
    <property type="protein sequence ID" value="CCH30480.1"/>
    <property type="molecule type" value="Genomic_DNA"/>
</dbReference>
<name>K0JS20_SACES</name>
<keyword evidence="1" id="KW-0472">Membrane</keyword>
<protein>
    <recommendedName>
        <fullName evidence="4">ABC-type transporter, permease subunit</fullName>
    </recommendedName>
</protein>
<gene>
    <name evidence="2" type="ordered locus">BN6_31750</name>
</gene>
<dbReference type="eggNOG" id="COG1277">
    <property type="taxonomic scope" value="Bacteria"/>
</dbReference>
<dbReference type="PATRIC" id="fig|1179773.3.peg.3175"/>
<dbReference type="KEGG" id="sesp:BN6_31750"/>
<keyword evidence="1" id="KW-1133">Transmembrane helix</keyword>
<accession>K0JS20</accession>
<feature type="transmembrane region" description="Helical" evidence="1">
    <location>
        <begin position="148"/>
        <end position="173"/>
    </location>
</feature>
<dbReference type="Proteomes" id="UP000006281">
    <property type="component" value="Chromosome"/>
</dbReference>
<dbReference type="RefSeq" id="WP_015100592.1">
    <property type="nucleotide sequence ID" value="NC_019673.1"/>
</dbReference>
<evidence type="ECO:0000256" key="1">
    <source>
        <dbReference type="SAM" id="Phobius"/>
    </source>
</evidence>
<keyword evidence="1" id="KW-0812">Transmembrane</keyword>
<feature type="transmembrane region" description="Helical" evidence="1">
    <location>
        <begin position="229"/>
        <end position="250"/>
    </location>
</feature>
<sequence length="255" mass="26376">MTDALASEFLKLRTVRSTVHLLLSLALTLAAGVLVSYLMTADYDAQPPEVQARFGSADPGMVVVTFGQFVLGVLGALAVTSEYGSGMIRTALVSVPRRRSLLLAKTVVVGGVSTVVGAVVTLLAYLAGEAITGDRPKPISAYDSFAEAWPTLLASTAALALLGLLGLGLGFLLRSTAGTLVTLCGLLFVLPAMTMLLPSPWDERVSAVMLPGLPAQLAGHLPDAPLTPWGAALFMVMYLVAALGGGLVALSRRDA</sequence>
<dbReference type="BioCyc" id="SESP1179773:BN6_RS15450-MONOMER"/>
<evidence type="ECO:0008006" key="4">
    <source>
        <dbReference type="Google" id="ProtNLM"/>
    </source>
</evidence>
<dbReference type="AlphaFoldDB" id="K0JS20"/>
<feature type="transmembrane region" description="Helical" evidence="1">
    <location>
        <begin position="60"/>
        <end position="80"/>
    </location>
</feature>
<proteinExistence type="predicted"/>
<feature type="transmembrane region" description="Helical" evidence="1">
    <location>
        <begin position="101"/>
        <end position="128"/>
    </location>
</feature>
<dbReference type="OrthoDB" id="5188656at2"/>
<feature type="transmembrane region" description="Helical" evidence="1">
    <location>
        <begin position="21"/>
        <end position="40"/>
    </location>
</feature>
<reference evidence="2 3" key="1">
    <citation type="journal article" date="2012" name="BMC Genomics">
        <title>Complete genome sequence of Saccharothrix espanaensis DSM 44229T and comparison to the other completely sequenced Pseudonocardiaceae.</title>
        <authorList>
            <person name="Strobel T."/>
            <person name="Al-Dilaimi A."/>
            <person name="Blom J."/>
            <person name="Gessner A."/>
            <person name="Kalinowski J."/>
            <person name="Luzhetska M."/>
            <person name="Puhler A."/>
            <person name="Szczepanowski R."/>
            <person name="Bechthold A."/>
            <person name="Ruckert C."/>
        </authorList>
    </citation>
    <scope>NUCLEOTIDE SEQUENCE [LARGE SCALE GENOMIC DNA]</scope>
    <source>
        <strain evidence="3">ATCC 51144 / DSM 44229 / JCM 9112 / NBRC 15066 / NRRL 15764</strain>
    </source>
</reference>
<evidence type="ECO:0000313" key="3">
    <source>
        <dbReference type="Proteomes" id="UP000006281"/>
    </source>
</evidence>
<feature type="transmembrane region" description="Helical" evidence="1">
    <location>
        <begin position="180"/>
        <end position="201"/>
    </location>
</feature>